<gene>
    <name evidence="2" type="ORF">CDL15_Pgr006889</name>
</gene>
<organism evidence="2 3">
    <name type="scientific">Punica granatum</name>
    <name type="common">Pomegranate</name>
    <dbReference type="NCBI Taxonomy" id="22663"/>
    <lineage>
        <taxon>Eukaryota</taxon>
        <taxon>Viridiplantae</taxon>
        <taxon>Streptophyta</taxon>
        <taxon>Embryophyta</taxon>
        <taxon>Tracheophyta</taxon>
        <taxon>Spermatophyta</taxon>
        <taxon>Magnoliopsida</taxon>
        <taxon>eudicotyledons</taxon>
        <taxon>Gunneridae</taxon>
        <taxon>Pentapetalae</taxon>
        <taxon>rosids</taxon>
        <taxon>malvids</taxon>
        <taxon>Myrtales</taxon>
        <taxon>Lythraceae</taxon>
        <taxon>Punica</taxon>
    </lineage>
</organism>
<feature type="region of interest" description="Disordered" evidence="1">
    <location>
        <begin position="1"/>
        <end position="39"/>
    </location>
</feature>
<dbReference type="Proteomes" id="UP000197138">
    <property type="component" value="Unassembled WGS sequence"/>
</dbReference>
<dbReference type="EMBL" id="MTKT01002214">
    <property type="protein sequence ID" value="OWM80858.1"/>
    <property type="molecule type" value="Genomic_DNA"/>
</dbReference>
<dbReference type="AlphaFoldDB" id="A0A218X7S8"/>
<feature type="compositionally biased region" description="Basic and acidic residues" evidence="1">
    <location>
        <begin position="7"/>
        <end position="22"/>
    </location>
</feature>
<protein>
    <submittedName>
        <fullName evidence="2">Uncharacterized protein</fullName>
    </submittedName>
</protein>
<evidence type="ECO:0000256" key="1">
    <source>
        <dbReference type="SAM" id="MobiDB-lite"/>
    </source>
</evidence>
<reference evidence="3" key="1">
    <citation type="journal article" date="2017" name="Plant J.">
        <title>The pomegranate (Punica granatum L.) genome and the genomics of punicalagin biosynthesis.</title>
        <authorList>
            <person name="Qin G."/>
            <person name="Xu C."/>
            <person name="Ming R."/>
            <person name="Tang H."/>
            <person name="Guyot R."/>
            <person name="Kramer E.M."/>
            <person name="Hu Y."/>
            <person name="Yi X."/>
            <person name="Qi Y."/>
            <person name="Xu X."/>
            <person name="Gao Z."/>
            <person name="Pan H."/>
            <person name="Jian J."/>
            <person name="Tian Y."/>
            <person name="Yue Z."/>
            <person name="Xu Y."/>
        </authorList>
    </citation>
    <scope>NUCLEOTIDE SEQUENCE [LARGE SCALE GENOMIC DNA]</scope>
    <source>
        <strain evidence="3">cv. Dabenzi</strain>
    </source>
</reference>
<accession>A0A218X7S8</accession>
<sequence>MVGGLRSEGRGQRSEDGDGDGVKKRKRNANSRSESLSEAQHDVVGLLWEFWQLRSAVQGTGRCSSWGLPH</sequence>
<proteinExistence type="predicted"/>
<comment type="caution">
    <text evidence="2">The sequence shown here is derived from an EMBL/GenBank/DDBJ whole genome shotgun (WGS) entry which is preliminary data.</text>
</comment>
<name>A0A218X7S8_PUNGR</name>
<evidence type="ECO:0000313" key="2">
    <source>
        <dbReference type="EMBL" id="OWM80858.1"/>
    </source>
</evidence>
<evidence type="ECO:0000313" key="3">
    <source>
        <dbReference type="Proteomes" id="UP000197138"/>
    </source>
</evidence>